<dbReference type="AlphaFoldDB" id="A0A6P2C0D6"/>
<evidence type="ECO:0000313" key="1">
    <source>
        <dbReference type="EMBL" id="TVZ03935.1"/>
    </source>
</evidence>
<dbReference type="OrthoDB" id="1178869at2"/>
<dbReference type="Proteomes" id="UP000460272">
    <property type="component" value="Unassembled WGS sequence"/>
</dbReference>
<reference evidence="1 2" key="1">
    <citation type="submission" date="2018-11" db="EMBL/GenBank/DDBJ databases">
        <title>Trebonia kvetii gen.nov., sp.nov., a novel acidophilic actinobacterium, and proposal of the new actinobacterial family Treboniaceae fam. nov.</title>
        <authorList>
            <person name="Rapoport D."/>
            <person name="Sagova-Mareckova M."/>
            <person name="Sedlacek I."/>
            <person name="Provaznik J."/>
            <person name="Kralova S."/>
            <person name="Pavlinic D."/>
            <person name="Benes V."/>
            <person name="Kopecky J."/>
        </authorList>
    </citation>
    <scope>NUCLEOTIDE SEQUENCE [LARGE SCALE GENOMIC DNA]</scope>
    <source>
        <strain evidence="1 2">15Tr583</strain>
    </source>
</reference>
<dbReference type="RefSeq" id="WP_145853805.1">
    <property type="nucleotide sequence ID" value="NZ_RPFW01000003.1"/>
</dbReference>
<sequence length="218" mass="23930">MAGMVFFTDNYADRSSDDGYQFEFYCRRCGNGYSSSFQHSVTGFGGRLLRLGGDMIGGQIGERASQLGWDSEFMRDTVRGSTRDKALAKAVQEMQPYFKQCHNCGQWVCDQICWNTERGLCVSCAPKLDQAMAQMQAQAQIEQLNTKIQAQDWTKDINYRDQATGMCPSCGQESGAGKFCQSCGHPLAAAQSAKKFCRNCGTDLNGARFCGECGTPAG</sequence>
<protein>
    <submittedName>
        <fullName evidence="1">Zinc ribbon domain-containing protein</fullName>
    </submittedName>
</protein>
<dbReference type="EMBL" id="RPFW01000003">
    <property type="protein sequence ID" value="TVZ03935.1"/>
    <property type="molecule type" value="Genomic_DNA"/>
</dbReference>
<evidence type="ECO:0000313" key="2">
    <source>
        <dbReference type="Proteomes" id="UP000460272"/>
    </source>
</evidence>
<organism evidence="1 2">
    <name type="scientific">Trebonia kvetii</name>
    <dbReference type="NCBI Taxonomy" id="2480626"/>
    <lineage>
        <taxon>Bacteria</taxon>
        <taxon>Bacillati</taxon>
        <taxon>Actinomycetota</taxon>
        <taxon>Actinomycetes</taxon>
        <taxon>Streptosporangiales</taxon>
        <taxon>Treboniaceae</taxon>
        <taxon>Trebonia</taxon>
    </lineage>
</organism>
<keyword evidence="2" id="KW-1185">Reference proteome</keyword>
<proteinExistence type="predicted"/>
<accession>A0A6P2C0D6</accession>
<comment type="caution">
    <text evidence="1">The sequence shown here is derived from an EMBL/GenBank/DDBJ whole genome shotgun (WGS) entry which is preliminary data.</text>
</comment>
<name>A0A6P2C0D6_9ACTN</name>
<gene>
    <name evidence="1" type="ORF">EAS64_15995</name>
</gene>